<protein>
    <submittedName>
        <fullName evidence="1">Uncharacterized protein</fullName>
    </submittedName>
</protein>
<dbReference type="AlphaFoldDB" id="A0A9K3MVD6"/>
<dbReference type="Proteomes" id="UP000215914">
    <property type="component" value="Unassembled WGS sequence"/>
</dbReference>
<dbReference type="Gramene" id="mRNA:HanXRQr2_Chr12g0533551">
    <property type="protein sequence ID" value="CDS:HanXRQr2_Chr12g0533551.1"/>
    <property type="gene ID" value="HanXRQr2_Chr12g0533551"/>
</dbReference>
<gene>
    <name evidence="1" type="ORF">HanXRQr2_Chr12g0533551</name>
</gene>
<organism evidence="1 2">
    <name type="scientific">Helianthus annuus</name>
    <name type="common">Common sunflower</name>
    <dbReference type="NCBI Taxonomy" id="4232"/>
    <lineage>
        <taxon>Eukaryota</taxon>
        <taxon>Viridiplantae</taxon>
        <taxon>Streptophyta</taxon>
        <taxon>Embryophyta</taxon>
        <taxon>Tracheophyta</taxon>
        <taxon>Spermatophyta</taxon>
        <taxon>Magnoliopsida</taxon>
        <taxon>eudicotyledons</taxon>
        <taxon>Gunneridae</taxon>
        <taxon>Pentapetalae</taxon>
        <taxon>asterids</taxon>
        <taxon>campanulids</taxon>
        <taxon>Asterales</taxon>
        <taxon>Asteraceae</taxon>
        <taxon>Asteroideae</taxon>
        <taxon>Heliantheae alliance</taxon>
        <taxon>Heliantheae</taxon>
        <taxon>Helianthus</taxon>
    </lineage>
</organism>
<name>A0A9K3MVD6_HELAN</name>
<evidence type="ECO:0000313" key="2">
    <source>
        <dbReference type="Proteomes" id="UP000215914"/>
    </source>
</evidence>
<reference evidence="1" key="1">
    <citation type="journal article" date="2017" name="Nature">
        <title>The sunflower genome provides insights into oil metabolism, flowering and Asterid evolution.</title>
        <authorList>
            <person name="Badouin H."/>
            <person name="Gouzy J."/>
            <person name="Grassa C.J."/>
            <person name="Murat F."/>
            <person name="Staton S.E."/>
            <person name="Cottret L."/>
            <person name="Lelandais-Briere C."/>
            <person name="Owens G.L."/>
            <person name="Carrere S."/>
            <person name="Mayjonade B."/>
            <person name="Legrand L."/>
            <person name="Gill N."/>
            <person name="Kane N.C."/>
            <person name="Bowers J.E."/>
            <person name="Hubner S."/>
            <person name="Bellec A."/>
            <person name="Berard A."/>
            <person name="Berges H."/>
            <person name="Blanchet N."/>
            <person name="Boniface M.C."/>
            <person name="Brunel D."/>
            <person name="Catrice O."/>
            <person name="Chaidir N."/>
            <person name="Claudel C."/>
            <person name="Donnadieu C."/>
            <person name="Faraut T."/>
            <person name="Fievet G."/>
            <person name="Helmstetter N."/>
            <person name="King M."/>
            <person name="Knapp S.J."/>
            <person name="Lai Z."/>
            <person name="Le Paslier M.C."/>
            <person name="Lippi Y."/>
            <person name="Lorenzon L."/>
            <person name="Mandel J.R."/>
            <person name="Marage G."/>
            <person name="Marchand G."/>
            <person name="Marquand E."/>
            <person name="Bret-Mestries E."/>
            <person name="Morien E."/>
            <person name="Nambeesan S."/>
            <person name="Nguyen T."/>
            <person name="Pegot-Espagnet P."/>
            <person name="Pouilly N."/>
            <person name="Raftis F."/>
            <person name="Sallet E."/>
            <person name="Schiex T."/>
            <person name="Thomas J."/>
            <person name="Vandecasteele C."/>
            <person name="Vares D."/>
            <person name="Vear F."/>
            <person name="Vautrin S."/>
            <person name="Crespi M."/>
            <person name="Mangin B."/>
            <person name="Burke J.M."/>
            <person name="Salse J."/>
            <person name="Munos S."/>
            <person name="Vincourt P."/>
            <person name="Rieseberg L.H."/>
            <person name="Langlade N.B."/>
        </authorList>
    </citation>
    <scope>NUCLEOTIDE SEQUENCE</scope>
    <source>
        <tissue evidence="1">Leaves</tissue>
    </source>
</reference>
<proteinExistence type="predicted"/>
<sequence>MLTDDICRKRPAAASHATLDSDFKRFMVRNTEPRNFIISSIHFFPPKEYFHNASTACSLSSGSLSNPSILINKPT</sequence>
<reference evidence="1" key="2">
    <citation type="submission" date="2020-06" db="EMBL/GenBank/DDBJ databases">
        <title>Helianthus annuus Genome sequencing and assembly Release 2.</title>
        <authorList>
            <person name="Gouzy J."/>
            <person name="Langlade N."/>
            <person name="Munos S."/>
        </authorList>
    </citation>
    <scope>NUCLEOTIDE SEQUENCE</scope>
    <source>
        <tissue evidence="1">Leaves</tissue>
    </source>
</reference>
<dbReference type="EMBL" id="MNCJ02000327">
    <property type="protein sequence ID" value="KAF5777261.1"/>
    <property type="molecule type" value="Genomic_DNA"/>
</dbReference>
<accession>A0A9K3MVD6</accession>
<evidence type="ECO:0000313" key="1">
    <source>
        <dbReference type="EMBL" id="KAF5777261.1"/>
    </source>
</evidence>
<keyword evidence="2" id="KW-1185">Reference proteome</keyword>
<comment type="caution">
    <text evidence="1">The sequence shown here is derived from an EMBL/GenBank/DDBJ whole genome shotgun (WGS) entry which is preliminary data.</text>
</comment>